<keyword evidence="1" id="KW-0732">Signal</keyword>
<feature type="signal peptide" evidence="1">
    <location>
        <begin position="1"/>
        <end position="15"/>
    </location>
</feature>
<reference evidence="2" key="1">
    <citation type="journal article" date="2023" name="bioRxiv">
        <title>Improved chromosome-level genome assembly for marigold (Tagetes erecta).</title>
        <authorList>
            <person name="Jiang F."/>
            <person name="Yuan L."/>
            <person name="Wang S."/>
            <person name="Wang H."/>
            <person name="Xu D."/>
            <person name="Wang A."/>
            <person name="Fan W."/>
        </authorList>
    </citation>
    <scope>NUCLEOTIDE SEQUENCE</scope>
    <source>
        <strain evidence="2">WSJ</strain>
        <tissue evidence="2">Leaf</tissue>
    </source>
</reference>
<accession>A0AAD8KAX2</accession>
<dbReference type="AlphaFoldDB" id="A0AAD8KAX2"/>
<feature type="chain" id="PRO_5042160905" evidence="1">
    <location>
        <begin position="16"/>
        <end position="71"/>
    </location>
</feature>
<dbReference type="EMBL" id="JAUHHV010000008">
    <property type="protein sequence ID" value="KAK1416155.1"/>
    <property type="molecule type" value="Genomic_DNA"/>
</dbReference>
<protein>
    <submittedName>
        <fullName evidence="2">Uncharacterized protein</fullName>
    </submittedName>
</protein>
<gene>
    <name evidence="2" type="ORF">QVD17_31943</name>
</gene>
<sequence length="71" mass="7983">MVWSLWMIMHGGVCAGALKHEYIQIQFLLDSYNFWSPDSLFPEQIIGLHGAPVFGVRLQGSQFPDSSICLV</sequence>
<keyword evidence="3" id="KW-1185">Reference proteome</keyword>
<name>A0AAD8KAX2_TARER</name>
<proteinExistence type="predicted"/>
<evidence type="ECO:0000313" key="3">
    <source>
        <dbReference type="Proteomes" id="UP001229421"/>
    </source>
</evidence>
<evidence type="ECO:0000313" key="2">
    <source>
        <dbReference type="EMBL" id="KAK1416155.1"/>
    </source>
</evidence>
<dbReference type="Proteomes" id="UP001229421">
    <property type="component" value="Unassembled WGS sequence"/>
</dbReference>
<comment type="caution">
    <text evidence="2">The sequence shown here is derived from an EMBL/GenBank/DDBJ whole genome shotgun (WGS) entry which is preliminary data.</text>
</comment>
<organism evidence="2 3">
    <name type="scientific">Tagetes erecta</name>
    <name type="common">African marigold</name>
    <dbReference type="NCBI Taxonomy" id="13708"/>
    <lineage>
        <taxon>Eukaryota</taxon>
        <taxon>Viridiplantae</taxon>
        <taxon>Streptophyta</taxon>
        <taxon>Embryophyta</taxon>
        <taxon>Tracheophyta</taxon>
        <taxon>Spermatophyta</taxon>
        <taxon>Magnoliopsida</taxon>
        <taxon>eudicotyledons</taxon>
        <taxon>Gunneridae</taxon>
        <taxon>Pentapetalae</taxon>
        <taxon>asterids</taxon>
        <taxon>campanulids</taxon>
        <taxon>Asterales</taxon>
        <taxon>Asteraceae</taxon>
        <taxon>Asteroideae</taxon>
        <taxon>Heliantheae alliance</taxon>
        <taxon>Tageteae</taxon>
        <taxon>Tagetes</taxon>
    </lineage>
</organism>
<evidence type="ECO:0000256" key="1">
    <source>
        <dbReference type="SAM" id="SignalP"/>
    </source>
</evidence>